<reference evidence="1 2" key="1">
    <citation type="submission" date="2022-03" db="EMBL/GenBank/DDBJ databases">
        <title>Pseudonocardia alaer sp. nov., a novel actinomycete isolated from reed forest soil.</title>
        <authorList>
            <person name="Wang L."/>
        </authorList>
    </citation>
    <scope>NUCLEOTIDE SEQUENCE [LARGE SCALE GENOMIC DNA]</scope>
    <source>
        <strain evidence="1 2">Y-16303</strain>
    </source>
</reference>
<evidence type="ECO:0000313" key="1">
    <source>
        <dbReference type="EMBL" id="MCH6165178.1"/>
    </source>
</evidence>
<gene>
    <name evidence="1" type="ORF">MMF94_05740</name>
</gene>
<sequence>MGILFCSRTGTTTAGASLAGNHLLPDDHQHPDDPYCSYNRNDRFHFPGYRHVRRGQLAAAAR</sequence>
<evidence type="ECO:0008006" key="3">
    <source>
        <dbReference type="Google" id="ProtNLM"/>
    </source>
</evidence>
<organism evidence="1 2">
    <name type="scientific">Pseudonocardia alaniniphila</name>
    <dbReference type="NCBI Taxonomy" id="75291"/>
    <lineage>
        <taxon>Bacteria</taxon>
        <taxon>Bacillati</taxon>
        <taxon>Actinomycetota</taxon>
        <taxon>Actinomycetes</taxon>
        <taxon>Pseudonocardiales</taxon>
        <taxon>Pseudonocardiaceae</taxon>
        <taxon>Pseudonocardia</taxon>
    </lineage>
</organism>
<dbReference type="RefSeq" id="WP_241035210.1">
    <property type="nucleotide sequence ID" value="NZ_BAAAJF010000018.1"/>
</dbReference>
<dbReference type="EMBL" id="JAKXMK010000004">
    <property type="protein sequence ID" value="MCH6165178.1"/>
    <property type="molecule type" value="Genomic_DNA"/>
</dbReference>
<comment type="caution">
    <text evidence="1">The sequence shown here is derived from an EMBL/GenBank/DDBJ whole genome shotgun (WGS) entry which is preliminary data.</text>
</comment>
<dbReference type="Proteomes" id="UP001299970">
    <property type="component" value="Unassembled WGS sequence"/>
</dbReference>
<evidence type="ECO:0000313" key="2">
    <source>
        <dbReference type="Proteomes" id="UP001299970"/>
    </source>
</evidence>
<name>A0ABS9T9T1_9PSEU</name>
<proteinExistence type="predicted"/>
<keyword evidence="2" id="KW-1185">Reference proteome</keyword>
<accession>A0ABS9T9T1</accession>
<protein>
    <recommendedName>
        <fullName evidence="3">Secreted protein</fullName>
    </recommendedName>
</protein>